<comment type="function">
    <text evidence="6">Bidirectionally degrades single-stranded DNA into large acid-insoluble oligonucleotides, which are then degraded further into small acid-soluble oligonucleotides.</text>
</comment>
<dbReference type="RefSeq" id="WP_284364309.1">
    <property type="nucleotide sequence ID" value="NZ_BSNI01000002.1"/>
</dbReference>
<comment type="subunit">
    <text evidence="6">Heterooligomer composed of large and small subunits.</text>
</comment>
<dbReference type="HAMAP" id="MF_00337">
    <property type="entry name" value="Exonuc_7_S"/>
    <property type="match status" value="1"/>
</dbReference>
<keyword evidence="4 6" id="KW-0378">Hydrolase</keyword>
<proteinExistence type="inferred from homology"/>
<dbReference type="Pfam" id="PF02609">
    <property type="entry name" value="Exonuc_VII_S"/>
    <property type="match status" value="1"/>
</dbReference>
<protein>
    <recommendedName>
        <fullName evidence="6">Exodeoxyribonuclease 7 small subunit</fullName>
        <ecNumber evidence="6">3.1.11.6</ecNumber>
    </recommendedName>
    <alternativeName>
        <fullName evidence="6">Exodeoxyribonuclease VII small subunit</fullName>
        <shortName evidence="6">Exonuclease VII small subunit</shortName>
    </alternativeName>
</protein>
<evidence type="ECO:0000256" key="3">
    <source>
        <dbReference type="ARBA" id="ARBA00022722"/>
    </source>
</evidence>
<keyword evidence="8" id="KW-1185">Reference proteome</keyword>
<name>A0ABQ5UU38_9HYPH</name>
<comment type="similarity">
    <text evidence="1 6">Belongs to the XseB family.</text>
</comment>
<keyword evidence="2 6" id="KW-0963">Cytoplasm</keyword>
<dbReference type="Gene3D" id="1.10.287.1040">
    <property type="entry name" value="Exonuclease VII, small subunit"/>
    <property type="match status" value="1"/>
</dbReference>
<dbReference type="EMBL" id="BSNI01000002">
    <property type="protein sequence ID" value="GLQ17855.1"/>
    <property type="molecule type" value="Genomic_DNA"/>
</dbReference>
<gene>
    <name evidence="6 7" type="primary">xseB</name>
    <name evidence="7" type="ORF">GCM10007879_21040</name>
</gene>
<evidence type="ECO:0000256" key="1">
    <source>
        <dbReference type="ARBA" id="ARBA00009998"/>
    </source>
</evidence>
<keyword evidence="3 6" id="KW-0540">Nuclease</keyword>
<accession>A0ABQ5UU38</accession>
<evidence type="ECO:0000256" key="4">
    <source>
        <dbReference type="ARBA" id="ARBA00022801"/>
    </source>
</evidence>
<comment type="subcellular location">
    <subcellularLocation>
        <location evidence="6">Cytoplasm</location>
    </subcellularLocation>
</comment>
<dbReference type="PIRSF" id="PIRSF006488">
    <property type="entry name" value="Exonuc_VII_S"/>
    <property type="match status" value="1"/>
</dbReference>
<dbReference type="InterPro" id="IPR003761">
    <property type="entry name" value="Exonuc_VII_S"/>
</dbReference>
<dbReference type="NCBIfam" id="TIGR01280">
    <property type="entry name" value="xseB"/>
    <property type="match status" value="1"/>
</dbReference>
<comment type="catalytic activity">
    <reaction evidence="6">
        <text>Exonucleolytic cleavage in either 5'- to 3'- or 3'- to 5'-direction to yield nucleoside 5'-phosphates.</text>
        <dbReference type="EC" id="3.1.11.6"/>
    </reaction>
</comment>
<dbReference type="PANTHER" id="PTHR34137:SF1">
    <property type="entry name" value="EXODEOXYRIBONUCLEASE 7 SMALL SUBUNIT"/>
    <property type="match status" value="1"/>
</dbReference>
<evidence type="ECO:0000256" key="6">
    <source>
        <dbReference type="HAMAP-Rule" id="MF_00337"/>
    </source>
</evidence>
<dbReference type="PANTHER" id="PTHR34137">
    <property type="entry name" value="EXODEOXYRIBONUCLEASE 7 SMALL SUBUNIT"/>
    <property type="match status" value="1"/>
</dbReference>
<evidence type="ECO:0000256" key="5">
    <source>
        <dbReference type="ARBA" id="ARBA00022839"/>
    </source>
</evidence>
<keyword evidence="5 6" id="KW-0269">Exonuclease</keyword>
<dbReference type="InterPro" id="IPR037004">
    <property type="entry name" value="Exonuc_VII_ssu_sf"/>
</dbReference>
<dbReference type="NCBIfam" id="NF002139">
    <property type="entry name" value="PRK00977.1-3"/>
    <property type="match status" value="1"/>
</dbReference>
<evidence type="ECO:0000256" key="2">
    <source>
        <dbReference type="ARBA" id="ARBA00022490"/>
    </source>
</evidence>
<comment type="caution">
    <text evidence="7">The sequence shown here is derived from an EMBL/GenBank/DDBJ whole genome shotgun (WGS) entry which is preliminary data.</text>
</comment>
<reference evidence="7" key="2">
    <citation type="submission" date="2023-01" db="EMBL/GenBank/DDBJ databases">
        <title>Draft genome sequence of Maritalea porphyrae strain NBRC 107169.</title>
        <authorList>
            <person name="Sun Q."/>
            <person name="Mori K."/>
        </authorList>
    </citation>
    <scope>NUCLEOTIDE SEQUENCE</scope>
    <source>
        <strain evidence="7">NBRC 107169</strain>
    </source>
</reference>
<dbReference type="SUPFAM" id="SSF116842">
    <property type="entry name" value="XseB-like"/>
    <property type="match status" value="1"/>
</dbReference>
<evidence type="ECO:0000313" key="8">
    <source>
        <dbReference type="Proteomes" id="UP001161405"/>
    </source>
</evidence>
<reference evidence="7" key="1">
    <citation type="journal article" date="2014" name="Int. J. Syst. Evol. Microbiol.">
        <title>Complete genome of a new Firmicutes species belonging to the dominant human colonic microbiota ('Ruminococcus bicirculans') reveals two chromosomes and a selective capacity to utilize plant glucans.</title>
        <authorList>
            <consortium name="NISC Comparative Sequencing Program"/>
            <person name="Wegmann U."/>
            <person name="Louis P."/>
            <person name="Goesmann A."/>
            <person name="Henrissat B."/>
            <person name="Duncan S.H."/>
            <person name="Flint H.J."/>
        </authorList>
    </citation>
    <scope>NUCLEOTIDE SEQUENCE</scope>
    <source>
        <strain evidence="7">NBRC 107169</strain>
    </source>
</reference>
<organism evidence="7 8">
    <name type="scientific">Maritalea porphyrae</name>
    <dbReference type="NCBI Taxonomy" id="880732"/>
    <lineage>
        <taxon>Bacteria</taxon>
        <taxon>Pseudomonadati</taxon>
        <taxon>Pseudomonadota</taxon>
        <taxon>Alphaproteobacteria</taxon>
        <taxon>Hyphomicrobiales</taxon>
        <taxon>Devosiaceae</taxon>
        <taxon>Maritalea</taxon>
    </lineage>
</organism>
<dbReference type="EC" id="3.1.11.6" evidence="6"/>
<evidence type="ECO:0000313" key="7">
    <source>
        <dbReference type="EMBL" id="GLQ17855.1"/>
    </source>
</evidence>
<dbReference type="Proteomes" id="UP001161405">
    <property type="component" value="Unassembled WGS sequence"/>
</dbReference>
<sequence>MSEDQKAAIEALSFEDALTELEQIVGKLEGGQAPLQESIDIYERGGLLKAHCENLLRKAEARIEKITLDRDGNPAGTEPLDG</sequence>